<feature type="region of interest" description="Disordered" evidence="6">
    <location>
        <begin position="1"/>
        <end position="99"/>
    </location>
</feature>
<dbReference type="GO" id="GO:0032456">
    <property type="term" value="P:endocytic recycling"/>
    <property type="evidence" value="ECO:0007669"/>
    <property type="project" value="InterPro"/>
</dbReference>
<keyword evidence="3" id="KW-0813">Transport</keyword>
<accession>A0A2P2LXT9</accession>
<evidence type="ECO:0000256" key="4">
    <source>
        <dbReference type="ARBA" id="ARBA00022753"/>
    </source>
</evidence>
<evidence type="ECO:0000256" key="6">
    <source>
        <dbReference type="SAM" id="MobiDB-lite"/>
    </source>
</evidence>
<protein>
    <submittedName>
        <fullName evidence="7">UPF0505 protein C16orf62 homolog</fullName>
    </submittedName>
</protein>
<reference evidence="7" key="1">
    <citation type="submission" date="2018-02" db="EMBL/GenBank/DDBJ databases">
        <title>Rhizophora mucronata_Transcriptome.</title>
        <authorList>
            <person name="Meera S.P."/>
            <person name="Sreeshan A."/>
            <person name="Augustine A."/>
        </authorList>
    </citation>
    <scope>NUCLEOTIDE SEQUENCE</scope>
    <source>
        <tissue evidence="7">Leaf</tissue>
    </source>
</reference>
<dbReference type="PANTHER" id="PTHR13673">
    <property type="entry name" value="ESOPHAGEAL CANCER ASSOCIATED PROTEIN"/>
    <property type="match status" value="1"/>
</dbReference>
<proteinExistence type="inferred from homology"/>
<evidence type="ECO:0000256" key="2">
    <source>
        <dbReference type="ARBA" id="ARBA00010704"/>
    </source>
</evidence>
<keyword evidence="4" id="KW-0967">Endosome</keyword>
<keyword evidence="5" id="KW-0653">Protein transport</keyword>
<feature type="compositionally biased region" description="Acidic residues" evidence="6">
    <location>
        <begin position="56"/>
        <end position="65"/>
    </location>
</feature>
<evidence type="ECO:0000256" key="3">
    <source>
        <dbReference type="ARBA" id="ARBA00022448"/>
    </source>
</evidence>
<dbReference type="AlphaFoldDB" id="A0A2P2LXT9"/>
<name>A0A2P2LXT9_RHIMU</name>
<comment type="subcellular location">
    <subcellularLocation>
        <location evidence="1">Endosome</location>
    </subcellularLocation>
</comment>
<evidence type="ECO:0000313" key="7">
    <source>
        <dbReference type="EMBL" id="MBX22775.1"/>
    </source>
</evidence>
<evidence type="ECO:0000256" key="5">
    <source>
        <dbReference type="ARBA" id="ARBA00022927"/>
    </source>
</evidence>
<evidence type="ECO:0000256" key="1">
    <source>
        <dbReference type="ARBA" id="ARBA00004177"/>
    </source>
</evidence>
<organism evidence="7">
    <name type="scientific">Rhizophora mucronata</name>
    <name type="common">Asiatic mangrove</name>
    <dbReference type="NCBI Taxonomy" id="61149"/>
    <lineage>
        <taxon>Eukaryota</taxon>
        <taxon>Viridiplantae</taxon>
        <taxon>Streptophyta</taxon>
        <taxon>Embryophyta</taxon>
        <taxon>Tracheophyta</taxon>
        <taxon>Spermatophyta</taxon>
        <taxon>Magnoliopsida</taxon>
        <taxon>eudicotyledons</taxon>
        <taxon>Gunneridae</taxon>
        <taxon>Pentapetalae</taxon>
        <taxon>rosids</taxon>
        <taxon>fabids</taxon>
        <taxon>Malpighiales</taxon>
        <taxon>Rhizophoraceae</taxon>
        <taxon>Rhizophora</taxon>
    </lineage>
</organism>
<dbReference type="GO" id="GO:0005768">
    <property type="term" value="C:endosome"/>
    <property type="evidence" value="ECO:0007669"/>
    <property type="project" value="UniProtKB-SubCell"/>
</dbReference>
<dbReference type="PANTHER" id="PTHR13673:SF0">
    <property type="entry name" value="VPS35 ENDOSOMAL PROTEIN-SORTING FACTOR-LIKE"/>
    <property type="match status" value="1"/>
</dbReference>
<sequence length="282" mass="32273">MEFRPRDYRAERESHALPRVRADEHPLETPSPCPPQPLNSNIEATKKPSSRRLDQEIPENDDKEDFVDPLRSQEVDASDGTPAESNACGRPVSSGDQVPSKEWSSFKRFLMQKFPVSKMISVSSKSDLIIRSGKANEKTSKVIRPEELDDSERIFEEDANLITRQEYVSQLHDLKDEIIRAWNAEDRVTALKLSLKVAKLLMDTSVLYFYPTLFVLATDVLDTLGDMVWQRVRQKAEFSEYGSLLHSLPEDFKASDICSEAKETCYNWFSKVGSIRELLPRM</sequence>
<dbReference type="GO" id="GO:0015031">
    <property type="term" value="P:protein transport"/>
    <property type="evidence" value="ECO:0007669"/>
    <property type="project" value="UniProtKB-KW"/>
</dbReference>
<comment type="similarity">
    <text evidence="2">Belongs to the VPS35L family.</text>
</comment>
<dbReference type="EMBL" id="GGEC01042291">
    <property type="protein sequence ID" value="MBX22775.1"/>
    <property type="molecule type" value="Transcribed_RNA"/>
</dbReference>
<feature type="compositionally biased region" description="Basic and acidic residues" evidence="6">
    <location>
        <begin position="1"/>
        <end position="27"/>
    </location>
</feature>
<dbReference type="InterPro" id="IPR029705">
    <property type="entry name" value="VPS35L"/>
</dbReference>